<comment type="caution">
    <text evidence="3">The sequence shown here is derived from an EMBL/GenBank/DDBJ whole genome shotgun (WGS) entry which is preliminary data.</text>
</comment>
<evidence type="ECO:0000313" key="4">
    <source>
        <dbReference type="Proteomes" id="UP000245765"/>
    </source>
</evidence>
<dbReference type="OrthoDB" id="7828921at2"/>
<evidence type="ECO:0000256" key="1">
    <source>
        <dbReference type="SAM" id="Coils"/>
    </source>
</evidence>
<gene>
    <name evidence="3" type="ORF">DFH01_08270</name>
</gene>
<dbReference type="SMART" id="SM00382">
    <property type="entry name" value="AAA"/>
    <property type="match status" value="1"/>
</dbReference>
<evidence type="ECO:0000313" key="3">
    <source>
        <dbReference type="EMBL" id="PWS39216.1"/>
    </source>
</evidence>
<dbReference type="AlphaFoldDB" id="A0A317FNK9"/>
<evidence type="ECO:0000259" key="2">
    <source>
        <dbReference type="SMART" id="SM00382"/>
    </source>
</evidence>
<accession>A0A317FNK9</accession>
<feature type="domain" description="AAA+ ATPase" evidence="2">
    <location>
        <begin position="42"/>
        <end position="244"/>
    </location>
</feature>
<dbReference type="InterPro" id="IPR003593">
    <property type="entry name" value="AAA+_ATPase"/>
</dbReference>
<dbReference type="InterPro" id="IPR027417">
    <property type="entry name" value="P-loop_NTPase"/>
</dbReference>
<keyword evidence="4" id="KW-1185">Reference proteome</keyword>
<dbReference type="RefSeq" id="WP_109869837.1">
    <property type="nucleotide sequence ID" value="NZ_QGNA01000001.1"/>
</dbReference>
<protein>
    <submittedName>
        <fullName evidence="3">ATPase</fullName>
    </submittedName>
</protein>
<dbReference type="Pfam" id="PF13401">
    <property type="entry name" value="AAA_22"/>
    <property type="match status" value="1"/>
</dbReference>
<dbReference type="PANTHER" id="PTHR35894">
    <property type="entry name" value="GENERAL SECRETION PATHWAY PROTEIN A-RELATED"/>
    <property type="match status" value="1"/>
</dbReference>
<dbReference type="GO" id="GO:0016887">
    <property type="term" value="F:ATP hydrolysis activity"/>
    <property type="evidence" value="ECO:0007669"/>
    <property type="project" value="InterPro"/>
</dbReference>
<reference evidence="4" key="1">
    <citation type="submission" date="2018-05" db="EMBL/GenBank/DDBJ databases">
        <authorList>
            <person name="Du Z."/>
            <person name="Wang X."/>
        </authorList>
    </citation>
    <scope>NUCLEOTIDE SEQUENCE [LARGE SCALE GENOMIC DNA]</scope>
    <source>
        <strain evidence="4">CQN31</strain>
    </source>
</reference>
<dbReference type="InterPro" id="IPR052026">
    <property type="entry name" value="ExeA_AAA_ATPase_DNA-bind"/>
</dbReference>
<dbReference type="Proteomes" id="UP000245765">
    <property type="component" value="Unassembled WGS sequence"/>
</dbReference>
<name>A0A317FNK9_9PROT</name>
<dbReference type="PANTHER" id="PTHR35894:SF1">
    <property type="entry name" value="PHOSPHORIBULOKINASE _ URIDINE KINASE FAMILY"/>
    <property type="match status" value="1"/>
</dbReference>
<sequence>MHIDIYGFHEHPFLMTPDARLFFPSSVHSRAHAHLMYGLAQGEGFVVVTGEVGAGKTTLVERFCSDLDPASFVVARIMTTQVAGDDLLRLVADAFHVSAEGDKAAVLRGIMSALRTADRRHVLIVDEAQALTPAGLEELRMLSNITDGGRALLQTILLGQPQLRRLIASPDLDQLRQRILASFHLGGLSREETRSYIEHRLRAVGWTGNPSWDDRAFDIVHRYTSGIPRRINRLCSRVLLAGALEKAPHLTADLVEATAVELEDDLGAGMVQGSYMPGLPRLTPEMESQIEALEKRIDGLERTMARRERAFTRLMDFLAELTGPRR</sequence>
<organism evidence="3 4">
    <name type="scientific">Falsiroseomonas bella</name>
    <dbReference type="NCBI Taxonomy" id="2184016"/>
    <lineage>
        <taxon>Bacteria</taxon>
        <taxon>Pseudomonadati</taxon>
        <taxon>Pseudomonadota</taxon>
        <taxon>Alphaproteobacteria</taxon>
        <taxon>Acetobacterales</taxon>
        <taxon>Roseomonadaceae</taxon>
        <taxon>Falsiroseomonas</taxon>
    </lineage>
</organism>
<proteinExistence type="predicted"/>
<dbReference type="EMBL" id="QGNA01000001">
    <property type="protein sequence ID" value="PWS39216.1"/>
    <property type="molecule type" value="Genomic_DNA"/>
</dbReference>
<dbReference type="InterPro" id="IPR049945">
    <property type="entry name" value="AAA_22"/>
</dbReference>
<dbReference type="Gene3D" id="3.40.50.300">
    <property type="entry name" value="P-loop containing nucleotide triphosphate hydrolases"/>
    <property type="match status" value="1"/>
</dbReference>
<keyword evidence="1" id="KW-0175">Coiled coil</keyword>
<feature type="coiled-coil region" evidence="1">
    <location>
        <begin position="283"/>
        <end position="310"/>
    </location>
</feature>
<dbReference type="SUPFAM" id="SSF52540">
    <property type="entry name" value="P-loop containing nucleoside triphosphate hydrolases"/>
    <property type="match status" value="1"/>
</dbReference>